<feature type="compositionally biased region" description="Basic residues" evidence="1">
    <location>
        <begin position="32"/>
        <end position="41"/>
    </location>
</feature>
<evidence type="ECO:0000256" key="1">
    <source>
        <dbReference type="SAM" id="MobiDB-lite"/>
    </source>
</evidence>
<keyword evidence="3" id="KW-1185">Reference proteome</keyword>
<proteinExistence type="predicted"/>
<feature type="region of interest" description="Disordered" evidence="1">
    <location>
        <begin position="20"/>
        <end position="41"/>
    </location>
</feature>
<dbReference type="EMBL" id="JBCLPP010000035">
    <property type="protein sequence ID" value="MEY8246180.1"/>
    <property type="molecule type" value="Genomic_DNA"/>
</dbReference>
<dbReference type="Proteomes" id="UP001565200">
    <property type="component" value="Unassembled WGS sequence"/>
</dbReference>
<accession>A0ABV4CXN7</accession>
<name>A0ABV4CXN7_9BACT</name>
<gene>
    <name evidence="2" type="ORF">AAK873_11225</name>
</gene>
<comment type="caution">
    <text evidence="2">The sequence shown here is derived from an EMBL/GenBank/DDBJ whole genome shotgun (WGS) entry which is preliminary data.</text>
</comment>
<feature type="compositionally biased region" description="Basic and acidic residues" evidence="1">
    <location>
        <begin position="20"/>
        <end position="31"/>
    </location>
</feature>
<organism evidence="2 3">
    <name type="scientific">Heminiphilus faecis</name>
    <dbReference type="NCBI Taxonomy" id="2601703"/>
    <lineage>
        <taxon>Bacteria</taxon>
        <taxon>Pseudomonadati</taxon>
        <taxon>Bacteroidota</taxon>
        <taxon>Bacteroidia</taxon>
        <taxon>Bacteroidales</taxon>
        <taxon>Muribaculaceae</taxon>
        <taxon>Heminiphilus</taxon>
    </lineage>
</organism>
<evidence type="ECO:0000313" key="3">
    <source>
        <dbReference type="Proteomes" id="UP001565200"/>
    </source>
</evidence>
<evidence type="ECO:0000313" key="2">
    <source>
        <dbReference type="EMBL" id="MEY8246180.1"/>
    </source>
</evidence>
<dbReference type="RefSeq" id="WP_262714011.1">
    <property type="nucleotide sequence ID" value="NZ_JBCLPP010000035.1"/>
</dbReference>
<sequence length="41" mass="4926">MAPLRNFALNQMYTSMSFEEAKRRFKDEQKAKQLRKGPKLH</sequence>
<protein>
    <submittedName>
        <fullName evidence="2">Uncharacterized protein</fullName>
    </submittedName>
</protein>
<reference evidence="2 3" key="1">
    <citation type="submission" date="2024-03" db="EMBL/GenBank/DDBJ databases">
        <title>Mouse gut bacterial collection (mGBC) of GemPharmatech.</title>
        <authorList>
            <person name="He Y."/>
            <person name="Dong L."/>
            <person name="Wu D."/>
            <person name="Gao X."/>
            <person name="Lin Z."/>
        </authorList>
    </citation>
    <scope>NUCLEOTIDE SEQUENCE [LARGE SCALE GENOMIC DNA]</scope>
    <source>
        <strain evidence="2 3">54-13</strain>
    </source>
</reference>